<organism evidence="1 2">
    <name type="scientific">Syncephalastrum racemosum</name>
    <name type="common">Filamentous fungus</name>
    <dbReference type="NCBI Taxonomy" id="13706"/>
    <lineage>
        <taxon>Eukaryota</taxon>
        <taxon>Fungi</taxon>
        <taxon>Fungi incertae sedis</taxon>
        <taxon>Mucoromycota</taxon>
        <taxon>Mucoromycotina</taxon>
        <taxon>Mucoromycetes</taxon>
        <taxon>Mucorales</taxon>
        <taxon>Syncephalastraceae</taxon>
        <taxon>Syncephalastrum</taxon>
    </lineage>
</organism>
<evidence type="ECO:0000313" key="1">
    <source>
        <dbReference type="EMBL" id="ORZ00209.1"/>
    </source>
</evidence>
<dbReference type="AlphaFoldDB" id="A0A1X2HLH1"/>
<evidence type="ECO:0000313" key="2">
    <source>
        <dbReference type="Proteomes" id="UP000242180"/>
    </source>
</evidence>
<dbReference type="Proteomes" id="UP000242180">
    <property type="component" value="Unassembled WGS sequence"/>
</dbReference>
<proteinExistence type="predicted"/>
<name>A0A1X2HLH1_SYNRA</name>
<reference evidence="1 2" key="1">
    <citation type="submission" date="2016-07" db="EMBL/GenBank/DDBJ databases">
        <title>Pervasive Adenine N6-methylation of Active Genes in Fungi.</title>
        <authorList>
            <consortium name="DOE Joint Genome Institute"/>
            <person name="Mondo S.J."/>
            <person name="Dannebaum R.O."/>
            <person name="Kuo R.C."/>
            <person name="Labutti K."/>
            <person name="Haridas S."/>
            <person name="Kuo A."/>
            <person name="Salamov A."/>
            <person name="Ahrendt S.R."/>
            <person name="Lipzen A."/>
            <person name="Sullivan W."/>
            <person name="Andreopoulos W.B."/>
            <person name="Clum A."/>
            <person name="Lindquist E."/>
            <person name="Daum C."/>
            <person name="Ramamoorthy G.K."/>
            <person name="Gryganskyi A."/>
            <person name="Culley D."/>
            <person name="Magnuson J.K."/>
            <person name="James T.Y."/>
            <person name="O'Malley M.A."/>
            <person name="Stajich J.E."/>
            <person name="Spatafora J.W."/>
            <person name="Visel A."/>
            <person name="Grigoriev I.V."/>
        </authorList>
    </citation>
    <scope>NUCLEOTIDE SEQUENCE [LARGE SCALE GENOMIC DNA]</scope>
    <source>
        <strain evidence="1 2">NRRL 2496</strain>
    </source>
</reference>
<accession>A0A1X2HLH1</accession>
<dbReference type="EMBL" id="MCGN01000002">
    <property type="protein sequence ID" value="ORZ00209.1"/>
    <property type="molecule type" value="Genomic_DNA"/>
</dbReference>
<dbReference type="OrthoDB" id="272266at2759"/>
<sequence length="137" mass="15341">MEGGYQKLLDKYNALWAANSQLDTNISTIQSTPTTAVLDATFRALLKEVNISFLFTKEAAGALTPAVSRFFKNNDAEGRLQILRKGAALIPEGEKARIDKDFKSMNRACQERRKIRENIIKTIAENYPGKMADLLVF</sequence>
<protein>
    <submittedName>
        <fullName evidence="1">Uncharacterized protein</fullName>
    </submittedName>
</protein>
<comment type="caution">
    <text evidence="1">The sequence shown here is derived from an EMBL/GenBank/DDBJ whole genome shotgun (WGS) entry which is preliminary data.</text>
</comment>
<keyword evidence="2" id="KW-1185">Reference proteome</keyword>
<dbReference type="InParanoid" id="A0A1X2HLH1"/>
<gene>
    <name evidence="1" type="ORF">BCR43DRAFT_132900</name>
</gene>